<evidence type="ECO:0000259" key="6">
    <source>
        <dbReference type="PROSITE" id="PS50211"/>
    </source>
</evidence>
<dbReference type="InterPro" id="IPR021827">
    <property type="entry name" value="Nup186/Nup192/Nup205"/>
</dbReference>
<feature type="region of interest" description="Disordered" evidence="5">
    <location>
        <begin position="73"/>
        <end position="114"/>
    </location>
</feature>
<evidence type="ECO:0000256" key="4">
    <source>
        <dbReference type="ARBA" id="ARBA00033400"/>
    </source>
</evidence>
<dbReference type="InterPro" id="IPR051731">
    <property type="entry name" value="DENND11/AVL9_GEFs"/>
</dbReference>
<evidence type="ECO:0000256" key="1">
    <source>
        <dbReference type="ARBA" id="ARBA00007629"/>
    </source>
</evidence>
<dbReference type="Pfam" id="PF09804">
    <property type="entry name" value="DENND11"/>
    <property type="match status" value="1"/>
</dbReference>
<dbReference type="InterPro" id="IPR037516">
    <property type="entry name" value="Tripartite_DENN"/>
</dbReference>
<evidence type="ECO:0000313" key="7">
    <source>
        <dbReference type="EMBL" id="RXN01075.1"/>
    </source>
</evidence>
<dbReference type="Proteomes" id="UP000289886">
    <property type="component" value="Unassembled WGS sequence"/>
</dbReference>
<comment type="similarity">
    <text evidence="1">Belongs to the DENND11 family.</text>
</comment>
<dbReference type="Pfam" id="PF11894">
    <property type="entry name" value="Nup192"/>
    <property type="match status" value="2"/>
</dbReference>
<comment type="caution">
    <text evidence="7">The sequence shown here is derived from an EMBL/GenBank/DDBJ whole genome shotgun (WGS) entry which is preliminary data.</text>
</comment>
<sequence length="850" mass="94349">MVEQSDRAPLLDWEEIPAGAPAPAPPPERGYVSRGANCRALGSTAPGTGWSTSPGCPGAFLSAAVSGEADSAASADTVRVGPGSDAHSPVKGESRLTGRETGGPEKEPATSVPEWEEKDQIVAVFVVTFDTRSGNIVEWCLPQDVDLVGVEFKSMASGSHRISSDFIYFRKGSYFGLACFANMPVESALERGARMKSVGILSPSYTLLYRYMHFLENQVRHQLESPGHYTQLEAFYEDKKGVLPIGNGAATSLQPVHWLPSINRCMHPEMKITHPAGCMSQFIKFFGEQIIVLWKFALLRKRILIFSPPPVGVVCYRVYGCCSLANVSLPGIGVSVPEFRPFFYINVADIEVLENEVSYVACTTEKIFEEKKGLYDVYVDNQNVRTHHENLQPLLRINGADRDKYRKLSEQRQMLLYSQEVDRDCSSNEEDLFILNGSWQPKSSEQKEKVRKASADCISVQGHQGTRLLSEAFILSDLFNIGELATLELLLAGEHQQAHFPGLTRGLVAVLLYWDGKRCIANSLRSLIQSWRSKTFTLELRRCFTCVTSGADWIGTGSIPSLIWNKRRFSFTDWFPDAHGNVSKQAVDVVKMSNSGYLMVLVESLRQEDLALQSLLSPQPPLLKALYIYESKMGAAELLHCRLTVQLVQCEVYDMRPETLTGLVAMPGPGLKRGTGQMQENVQCGVPLLSRVYGQRDPSGFIPNPLDRYRQILLPVLRLCQVILTSSTAQHHQAAAQLCRYSFFGTALGLWNALLDSIVSLSSLSGFKTADQRHLRPEVLLWTLGQDVNSGSLMEYEGHISRFQLCQSLVSLSSGVDKISSSQRYILAKRRLVKIINNRAKLLSLCSCIL</sequence>
<keyword evidence="3" id="KW-0344">Guanine-nucleotide releasing factor</keyword>
<keyword evidence="8" id="KW-1185">Reference proteome</keyword>
<evidence type="ECO:0000256" key="3">
    <source>
        <dbReference type="ARBA" id="ARBA00022658"/>
    </source>
</evidence>
<name>A0A662YWP5_ACIRT</name>
<feature type="compositionally biased region" description="Basic and acidic residues" evidence="5">
    <location>
        <begin position="88"/>
        <end position="108"/>
    </location>
</feature>
<feature type="region of interest" description="Disordered" evidence="5">
    <location>
        <begin position="1"/>
        <end position="31"/>
    </location>
</feature>
<dbReference type="InterPro" id="IPR018626">
    <property type="entry name" value="LCHN/Anr2"/>
</dbReference>
<dbReference type="PANTHER" id="PTHR31017:SF2">
    <property type="entry name" value="DENN DOMAIN-CONTAINING PROTEIN 11"/>
    <property type="match status" value="1"/>
</dbReference>
<evidence type="ECO:0000256" key="2">
    <source>
        <dbReference type="ARBA" id="ARBA00015743"/>
    </source>
</evidence>
<dbReference type="GO" id="GO:0005085">
    <property type="term" value="F:guanyl-nucleotide exchange factor activity"/>
    <property type="evidence" value="ECO:0007669"/>
    <property type="project" value="UniProtKB-KW"/>
</dbReference>
<reference evidence="7 8" key="1">
    <citation type="submission" date="2019-01" db="EMBL/GenBank/DDBJ databases">
        <title>Draft Genome and Complete Hox-Cluster Characterization of the Sterlet Sturgeon (Acipenser ruthenus).</title>
        <authorList>
            <person name="Wei Q."/>
        </authorList>
    </citation>
    <scope>NUCLEOTIDE SEQUENCE [LARGE SCALE GENOMIC DNA]</scope>
    <source>
        <strain evidence="7">WHYD16114868_AA</strain>
        <tissue evidence="7">Blood</tissue>
    </source>
</reference>
<dbReference type="EMBL" id="SCEB01000091">
    <property type="protein sequence ID" value="RXN01075.1"/>
    <property type="molecule type" value="Genomic_DNA"/>
</dbReference>
<protein>
    <recommendedName>
        <fullName evidence="2">DENN domain-containing protein 11</fullName>
    </recommendedName>
    <alternativeName>
        <fullName evidence="4">Protein LCHN</fullName>
    </alternativeName>
</protein>
<dbReference type="AlphaFoldDB" id="A0A662YWP5"/>
<proteinExistence type="inferred from homology"/>
<evidence type="ECO:0000256" key="5">
    <source>
        <dbReference type="SAM" id="MobiDB-lite"/>
    </source>
</evidence>
<feature type="domain" description="UDENN" evidence="6">
    <location>
        <begin position="66"/>
        <end position="516"/>
    </location>
</feature>
<gene>
    <name evidence="7" type="ORF">EOD39_8046</name>
</gene>
<dbReference type="GO" id="GO:0005643">
    <property type="term" value="C:nuclear pore"/>
    <property type="evidence" value="ECO:0007669"/>
    <property type="project" value="InterPro"/>
</dbReference>
<accession>A0A662YWP5</accession>
<dbReference type="GO" id="GO:0005737">
    <property type="term" value="C:cytoplasm"/>
    <property type="evidence" value="ECO:0007669"/>
    <property type="project" value="TreeGrafter"/>
</dbReference>
<organism evidence="7 8">
    <name type="scientific">Acipenser ruthenus</name>
    <name type="common">Sterlet sturgeon</name>
    <dbReference type="NCBI Taxonomy" id="7906"/>
    <lineage>
        <taxon>Eukaryota</taxon>
        <taxon>Metazoa</taxon>
        <taxon>Chordata</taxon>
        <taxon>Craniata</taxon>
        <taxon>Vertebrata</taxon>
        <taxon>Euteleostomi</taxon>
        <taxon>Actinopterygii</taxon>
        <taxon>Chondrostei</taxon>
        <taxon>Acipenseriformes</taxon>
        <taxon>Acipenseridae</taxon>
        <taxon>Acipenser</taxon>
    </lineage>
</organism>
<dbReference type="PROSITE" id="PS50211">
    <property type="entry name" value="DENN"/>
    <property type="match status" value="1"/>
</dbReference>
<dbReference type="PANTHER" id="PTHR31017">
    <property type="entry name" value="LATE SECRETORY PATHWAY PROTEIN AVL9-RELATED"/>
    <property type="match status" value="1"/>
</dbReference>
<evidence type="ECO:0000313" key="8">
    <source>
        <dbReference type="Proteomes" id="UP000289886"/>
    </source>
</evidence>